<feature type="non-terminal residue" evidence="1">
    <location>
        <position position="1"/>
    </location>
</feature>
<reference evidence="1" key="1">
    <citation type="journal article" date="2023" name="G3 (Bethesda)">
        <title>A reference genome for the long-term kleptoplast-retaining sea slug Elysia crispata morphotype clarki.</title>
        <authorList>
            <person name="Eastman K.E."/>
            <person name="Pendleton A.L."/>
            <person name="Shaikh M.A."/>
            <person name="Suttiyut T."/>
            <person name="Ogas R."/>
            <person name="Tomko P."/>
            <person name="Gavelis G."/>
            <person name="Widhalm J.R."/>
            <person name="Wisecaver J.H."/>
        </authorList>
    </citation>
    <scope>NUCLEOTIDE SEQUENCE</scope>
    <source>
        <strain evidence="1">ECLA1</strain>
    </source>
</reference>
<organism evidence="1 2">
    <name type="scientific">Elysia crispata</name>
    <name type="common">lettuce slug</name>
    <dbReference type="NCBI Taxonomy" id="231223"/>
    <lineage>
        <taxon>Eukaryota</taxon>
        <taxon>Metazoa</taxon>
        <taxon>Spiralia</taxon>
        <taxon>Lophotrochozoa</taxon>
        <taxon>Mollusca</taxon>
        <taxon>Gastropoda</taxon>
        <taxon>Heterobranchia</taxon>
        <taxon>Euthyneura</taxon>
        <taxon>Panpulmonata</taxon>
        <taxon>Sacoglossa</taxon>
        <taxon>Placobranchoidea</taxon>
        <taxon>Plakobranchidae</taxon>
        <taxon>Elysia</taxon>
    </lineage>
</organism>
<evidence type="ECO:0000313" key="1">
    <source>
        <dbReference type="EMBL" id="KAK3750450.1"/>
    </source>
</evidence>
<keyword evidence="2" id="KW-1185">Reference proteome</keyword>
<comment type="caution">
    <text evidence="1">The sequence shown here is derived from an EMBL/GenBank/DDBJ whole genome shotgun (WGS) entry which is preliminary data.</text>
</comment>
<gene>
    <name evidence="1" type="ORF">RRG08_061418</name>
</gene>
<sequence length="104" mass="11035">QRKFDLGLIQISLHRQSKFDLGLNKDPSGLSASAGLSHTTSNGHKFGGSVSHSLNGITSGSLGYSKSFDNGNGKIGAQVSRDFHTGDTFVGAGLSWRFRRGLRA</sequence>
<evidence type="ECO:0000313" key="2">
    <source>
        <dbReference type="Proteomes" id="UP001283361"/>
    </source>
</evidence>
<dbReference type="Proteomes" id="UP001283361">
    <property type="component" value="Unassembled WGS sequence"/>
</dbReference>
<name>A0AAE0YLS7_9GAST</name>
<accession>A0AAE0YLS7</accession>
<dbReference type="EMBL" id="JAWDGP010005879">
    <property type="protein sequence ID" value="KAK3750450.1"/>
    <property type="molecule type" value="Genomic_DNA"/>
</dbReference>
<proteinExistence type="predicted"/>
<dbReference type="AlphaFoldDB" id="A0AAE0YLS7"/>
<protein>
    <submittedName>
        <fullName evidence="1">Uncharacterized protein</fullName>
    </submittedName>
</protein>